<dbReference type="RefSeq" id="WP_345091583.1">
    <property type="nucleotide sequence ID" value="NZ_BAABCS010000009.1"/>
</dbReference>
<proteinExistence type="predicted"/>
<dbReference type="InterPro" id="IPR020018">
    <property type="entry name" value="Motility-assoc_lipoprot_GldH"/>
</dbReference>
<dbReference type="PROSITE" id="PS51257">
    <property type="entry name" value="PROKAR_LIPOPROTEIN"/>
    <property type="match status" value="1"/>
</dbReference>
<dbReference type="EMBL" id="BAABCS010000009">
    <property type="protein sequence ID" value="GAA4046617.1"/>
    <property type="molecule type" value="Genomic_DNA"/>
</dbReference>
<dbReference type="Pfam" id="PF14109">
    <property type="entry name" value="GldH_lipo"/>
    <property type="match status" value="1"/>
</dbReference>
<gene>
    <name evidence="1" type="ORF">GCM10022388_10130</name>
</gene>
<accession>A0ABP7ULI3</accession>
<dbReference type="Proteomes" id="UP001500426">
    <property type="component" value="Unassembled WGS sequence"/>
</dbReference>
<reference evidence="2" key="1">
    <citation type="journal article" date="2019" name="Int. J. Syst. Evol. Microbiol.">
        <title>The Global Catalogue of Microorganisms (GCM) 10K type strain sequencing project: providing services to taxonomists for standard genome sequencing and annotation.</title>
        <authorList>
            <consortium name="The Broad Institute Genomics Platform"/>
            <consortium name="The Broad Institute Genome Sequencing Center for Infectious Disease"/>
            <person name="Wu L."/>
            <person name="Ma J."/>
        </authorList>
    </citation>
    <scope>NUCLEOTIDE SEQUENCE [LARGE SCALE GENOMIC DNA]</scope>
    <source>
        <strain evidence="2">JCM 17068</strain>
    </source>
</reference>
<evidence type="ECO:0008006" key="3">
    <source>
        <dbReference type="Google" id="ProtNLM"/>
    </source>
</evidence>
<name>A0ABP7ULI3_9FLAO</name>
<sequence length="154" mass="17707">MKPKFIFPILAIFLLISCSEKTDYKKFIKLPEDHRWIKSDSKIFEFTIDDDTKLYDVTFEFSHIYDYQFASVPIKIDVKNPSGEEEFHNIDFNIKDSKGKPLADCGGDICDMSMNVIEKTKLLKGKYQIKVGHDFDGPYLPNVIGVGIKVTQSK</sequence>
<evidence type="ECO:0000313" key="1">
    <source>
        <dbReference type="EMBL" id="GAA4046617.1"/>
    </source>
</evidence>
<evidence type="ECO:0000313" key="2">
    <source>
        <dbReference type="Proteomes" id="UP001500426"/>
    </source>
</evidence>
<comment type="caution">
    <text evidence="1">The sequence shown here is derived from an EMBL/GenBank/DDBJ whole genome shotgun (WGS) entry which is preliminary data.</text>
</comment>
<keyword evidence="2" id="KW-1185">Reference proteome</keyword>
<organism evidence="1 2">
    <name type="scientific">Flavobacterium chungnamense</name>
    <dbReference type="NCBI Taxonomy" id="706182"/>
    <lineage>
        <taxon>Bacteria</taxon>
        <taxon>Pseudomonadati</taxon>
        <taxon>Bacteroidota</taxon>
        <taxon>Flavobacteriia</taxon>
        <taxon>Flavobacteriales</taxon>
        <taxon>Flavobacteriaceae</taxon>
        <taxon>Flavobacterium</taxon>
    </lineage>
</organism>
<protein>
    <recommendedName>
        <fullName evidence="3">Gliding motility lipoprotein GldH</fullName>
    </recommendedName>
</protein>